<accession>A0A8S4QPU9</accession>
<evidence type="ECO:0000313" key="8">
    <source>
        <dbReference type="Proteomes" id="UP000838756"/>
    </source>
</evidence>
<keyword evidence="3" id="KW-0378">Hydrolase</keyword>
<comment type="caution">
    <text evidence="7">The sequence shown here is derived from an EMBL/GenBank/DDBJ whole genome shotgun (WGS) entry which is preliminary data.</text>
</comment>
<feature type="domain" description="Reverse transcriptase/retrotransposon-derived protein RNase H-like" evidence="6">
    <location>
        <begin position="97"/>
        <end position="193"/>
    </location>
</feature>
<evidence type="ECO:0000259" key="6">
    <source>
        <dbReference type="Pfam" id="PF17919"/>
    </source>
</evidence>
<keyword evidence="1" id="KW-0548">Nucleotidyltransferase</keyword>
<dbReference type="InterPro" id="IPR041577">
    <property type="entry name" value="RT_RNaseH_2"/>
</dbReference>
<dbReference type="Pfam" id="PF17919">
    <property type="entry name" value="RT_RNaseH_2"/>
    <property type="match status" value="1"/>
</dbReference>
<dbReference type="PANTHER" id="PTHR37984">
    <property type="entry name" value="PROTEIN CBG26694"/>
    <property type="match status" value="1"/>
</dbReference>
<keyword evidence="3" id="KW-0255">Endonuclease</keyword>
<name>A0A8S4QPU9_9NEOP</name>
<evidence type="ECO:0000256" key="5">
    <source>
        <dbReference type="ARBA" id="ARBA00023268"/>
    </source>
</evidence>
<evidence type="ECO:0000313" key="7">
    <source>
        <dbReference type="EMBL" id="CAH2216106.1"/>
    </source>
</evidence>
<evidence type="ECO:0000256" key="4">
    <source>
        <dbReference type="ARBA" id="ARBA00022918"/>
    </source>
</evidence>
<keyword evidence="2" id="KW-0540">Nuclease</keyword>
<dbReference type="GO" id="GO:0003964">
    <property type="term" value="F:RNA-directed DNA polymerase activity"/>
    <property type="evidence" value="ECO:0007669"/>
    <property type="project" value="UniProtKB-KW"/>
</dbReference>
<keyword evidence="5" id="KW-0511">Multifunctional enzyme</keyword>
<dbReference type="CDD" id="cd09274">
    <property type="entry name" value="RNase_HI_RT_Ty3"/>
    <property type="match status" value="1"/>
</dbReference>
<dbReference type="Gene3D" id="3.30.70.270">
    <property type="match status" value="2"/>
</dbReference>
<dbReference type="Proteomes" id="UP000838756">
    <property type="component" value="Unassembled WGS sequence"/>
</dbReference>
<dbReference type="InterPro" id="IPR043502">
    <property type="entry name" value="DNA/RNA_pol_sf"/>
</dbReference>
<keyword evidence="1" id="KW-0808">Transferase</keyword>
<proteinExistence type="predicted"/>
<keyword evidence="8" id="KW-1185">Reference proteome</keyword>
<dbReference type="PANTHER" id="PTHR37984:SF5">
    <property type="entry name" value="PROTEIN NYNRIN-LIKE"/>
    <property type="match status" value="1"/>
</dbReference>
<evidence type="ECO:0000256" key="3">
    <source>
        <dbReference type="ARBA" id="ARBA00022759"/>
    </source>
</evidence>
<dbReference type="InterPro" id="IPR050951">
    <property type="entry name" value="Retrovirus_Pol_polyprotein"/>
</dbReference>
<dbReference type="GO" id="GO:0004519">
    <property type="term" value="F:endonuclease activity"/>
    <property type="evidence" value="ECO:0007669"/>
    <property type="project" value="UniProtKB-KW"/>
</dbReference>
<dbReference type="InterPro" id="IPR043128">
    <property type="entry name" value="Rev_trsase/Diguanyl_cyclase"/>
</dbReference>
<dbReference type="FunFam" id="3.30.70.270:FF:000026">
    <property type="entry name" value="Transposon Ty3-G Gag-Pol polyprotein"/>
    <property type="match status" value="1"/>
</dbReference>
<gene>
    <name evidence="7" type="primary">jg6860</name>
    <name evidence="7" type="ORF">PAEG_LOCUS4175</name>
</gene>
<evidence type="ECO:0000256" key="2">
    <source>
        <dbReference type="ARBA" id="ARBA00022722"/>
    </source>
</evidence>
<organism evidence="7 8">
    <name type="scientific">Pararge aegeria aegeria</name>
    <dbReference type="NCBI Taxonomy" id="348720"/>
    <lineage>
        <taxon>Eukaryota</taxon>
        <taxon>Metazoa</taxon>
        <taxon>Ecdysozoa</taxon>
        <taxon>Arthropoda</taxon>
        <taxon>Hexapoda</taxon>
        <taxon>Insecta</taxon>
        <taxon>Pterygota</taxon>
        <taxon>Neoptera</taxon>
        <taxon>Endopterygota</taxon>
        <taxon>Lepidoptera</taxon>
        <taxon>Glossata</taxon>
        <taxon>Ditrysia</taxon>
        <taxon>Papilionoidea</taxon>
        <taxon>Nymphalidae</taxon>
        <taxon>Satyrinae</taxon>
        <taxon>Satyrini</taxon>
        <taxon>Parargina</taxon>
        <taxon>Pararge</taxon>
    </lineage>
</organism>
<dbReference type="AlphaFoldDB" id="A0A8S4QPU9"/>
<dbReference type="OrthoDB" id="5978043at2759"/>
<feature type="non-terminal residue" evidence="7">
    <location>
        <position position="327"/>
    </location>
</feature>
<dbReference type="EMBL" id="CAKXAJ010014057">
    <property type="protein sequence ID" value="CAH2216106.1"/>
    <property type="molecule type" value="Genomic_DNA"/>
</dbReference>
<sequence>LKEVLGKLQEAGLRLQKDKCVFFQNSVTYLGYVIDKRGLRTCPTKVAAILDAPAPSNVLGVKRFLGVVNYYRNFIPSASAVLSPLHELLRAGAGWRWGERQQAAFDSVKRELASERVLAHFDPAAPLMLTVDAGPVGLGAVLAHRDASGCERPIAFASRSLTTSEKNYSQIQKEATAIVFGVKYFHQYLYGRQEPFILKTDHRPLLSIFGKEKGISVTAALRLQRYAVTLSAYNYIVQYVDGKNNQIADFFSRAPLSVQYDDGEGDDCSKYFLFFESNAEPVLFNDIRRATAADSVLKTVMKYMDKGWPKKIKCKSILPYFQCKTDL</sequence>
<dbReference type="SUPFAM" id="SSF56672">
    <property type="entry name" value="DNA/RNA polymerases"/>
    <property type="match status" value="1"/>
</dbReference>
<feature type="non-terminal residue" evidence="7">
    <location>
        <position position="1"/>
    </location>
</feature>
<evidence type="ECO:0000256" key="1">
    <source>
        <dbReference type="ARBA" id="ARBA00022695"/>
    </source>
</evidence>
<protein>
    <submittedName>
        <fullName evidence="7">Jg6860 protein</fullName>
    </submittedName>
</protein>
<keyword evidence="4" id="KW-0695">RNA-directed DNA polymerase</keyword>
<dbReference type="FunFam" id="3.10.20.370:FF:000001">
    <property type="entry name" value="Retrovirus-related Pol polyprotein from transposon 17.6-like protein"/>
    <property type="match status" value="1"/>
</dbReference>
<reference evidence="7" key="1">
    <citation type="submission" date="2022-03" db="EMBL/GenBank/DDBJ databases">
        <authorList>
            <person name="Lindestad O."/>
        </authorList>
    </citation>
    <scope>NUCLEOTIDE SEQUENCE</scope>
</reference>
<dbReference type="Gene3D" id="3.10.20.370">
    <property type="match status" value="1"/>
</dbReference>